<dbReference type="GO" id="GO:0006491">
    <property type="term" value="P:N-glycan processing"/>
    <property type="evidence" value="ECO:0007669"/>
    <property type="project" value="TreeGrafter"/>
</dbReference>
<reference evidence="19" key="1">
    <citation type="submission" date="2025-08" db="UniProtKB">
        <authorList>
            <consortium name="Ensembl"/>
        </authorList>
    </citation>
    <scope>IDENTIFICATION</scope>
</reference>
<dbReference type="Gene3D" id="2.70.98.30">
    <property type="entry name" value="Golgi alpha-mannosidase II, domain 4"/>
    <property type="match status" value="1"/>
</dbReference>
<dbReference type="Ensembl" id="ENSOSIT00000020544.1">
    <property type="protein sequence ID" value="ENSOSIP00000019454.1"/>
    <property type="gene ID" value="ENSOSIG00000010358.1"/>
</dbReference>
<feature type="domain" description="Glycoside hydrolase family 38 central" evidence="18">
    <location>
        <begin position="502"/>
        <end position="588"/>
    </location>
</feature>
<dbReference type="InterPro" id="IPR011013">
    <property type="entry name" value="Gal_mutarotase_sf_dom"/>
</dbReference>
<evidence type="ECO:0000256" key="15">
    <source>
        <dbReference type="ARBA" id="ARBA00093232"/>
    </source>
</evidence>
<dbReference type="GO" id="GO:0004572">
    <property type="term" value="F:mannosyl-oligosaccharide 1,3-1,6-alpha-mannosidase activity"/>
    <property type="evidence" value="ECO:0007669"/>
    <property type="project" value="UniProtKB-EC"/>
</dbReference>
<accession>A0A8C7XY47</accession>
<keyword evidence="9 17" id="KW-1133">Transmembrane helix</keyword>
<dbReference type="AlphaFoldDB" id="A0A8C7XY47"/>
<dbReference type="InterPro" id="IPR013780">
    <property type="entry name" value="Glyco_hydro_b"/>
</dbReference>
<comment type="function">
    <text evidence="14">Catalyzes the first committed step in the biosynthesis of complex N-glycans. It controls conversion of high mannose to complex N-glycans; the final hydrolytic step in the N-glycan maturation pathway.</text>
</comment>
<keyword evidence="6 16" id="KW-0378">Hydrolase</keyword>
<keyword evidence="5 16" id="KW-0479">Metal-binding</keyword>
<evidence type="ECO:0000256" key="13">
    <source>
        <dbReference type="ARBA" id="ARBA00023295"/>
    </source>
</evidence>
<dbReference type="Pfam" id="PF09261">
    <property type="entry name" value="Alpha-mann_mid"/>
    <property type="match status" value="1"/>
</dbReference>
<dbReference type="SMART" id="SM00872">
    <property type="entry name" value="Alpha-mann_mid"/>
    <property type="match status" value="1"/>
</dbReference>
<protein>
    <recommendedName>
        <fullName evidence="16">Alpha-mannosidase</fullName>
        <ecNumber evidence="16">3.2.1.-</ecNumber>
    </recommendedName>
</protein>
<dbReference type="SUPFAM" id="SSF88713">
    <property type="entry name" value="Glycoside hydrolase/deacetylase"/>
    <property type="match status" value="1"/>
</dbReference>
<dbReference type="InterPro" id="IPR037094">
    <property type="entry name" value="Glyco_hydro_38_cen_sf"/>
</dbReference>
<dbReference type="InterPro" id="IPR028995">
    <property type="entry name" value="Glyco_hydro_57/38_cen_sf"/>
</dbReference>
<dbReference type="InterPro" id="IPR050843">
    <property type="entry name" value="Glycosyl_Hydrlase_38"/>
</dbReference>
<dbReference type="Pfam" id="PF07748">
    <property type="entry name" value="Glyco_hydro_38C"/>
    <property type="match status" value="1"/>
</dbReference>
<dbReference type="Gene3D" id="1.20.1270.50">
    <property type="entry name" value="Glycoside hydrolase family 38, central domain"/>
    <property type="match status" value="1"/>
</dbReference>
<comment type="similarity">
    <text evidence="3 16">Belongs to the glycosyl hydrolase 38 family.</text>
</comment>
<comment type="catalytic activity">
    <reaction evidence="15">
        <text>N(4)-{beta-D-GlcNAc-(1-&gt;2)-alpha-D-Man-(1-&gt;3)-[alpha-D-Man-(1-&gt;3)-[alpha-D-Man-(1-&gt;6)]-alpha-D-Man-(1-&gt;6)]-beta-D-Man-(1-&gt;4)-beta-D-GlcNAc-(1-&gt;4)-beta-D-GlcNAc}-L-asparaginyl-[protein] + 2 H2O = 2 alpha-D-mannopyranose + an N(4)-{beta-D-GlcNAc-(1-&gt;2)-alpha-D-Man-(1-&gt;3)-[alpha-D-Man-(1-&gt;6)]-beta-D-Man-(1-&gt;4)-beta-D-GlcNAc-(1-&gt;4)-beta-D-GlcNAc}-L-asparaginyl-[protein]</text>
        <dbReference type="Rhea" id="RHEA:56052"/>
        <dbReference type="Rhea" id="RHEA-COMP:14368"/>
        <dbReference type="Rhea" id="RHEA-COMP:14369"/>
        <dbReference type="ChEBI" id="CHEBI:15377"/>
        <dbReference type="ChEBI" id="CHEBI:28729"/>
        <dbReference type="ChEBI" id="CHEBI:60615"/>
        <dbReference type="ChEBI" id="CHEBI:60625"/>
        <dbReference type="EC" id="3.2.1.114"/>
    </reaction>
</comment>
<dbReference type="InterPro" id="IPR027291">
    <property type="entry name" value="Glyco_hydro_38_N_sf"/>
</dbReference>
<dbReference type="InterPro" id="IPR000602">
    <property type="entry name" value="Glyco_hydro_38_N"/>
</dbReference>
<keyword evidence="20" id="KW-1185">Reference proteome</keyword>
<evidence type="ECO:0000313" key="20">
    <source>
        <dbReference type="Proteomes" id="UP000694383"/>
    </source>
</evidence>
<evidence type="ECO:0000256" key="17">
    <source>
        <dbReference type="SAM" id="Phobius"/>
    </source>
</evidence>
<dbReference type="GeneTree" id="ENSGT01030000234638"/>
<evidence type="ECO:0000256" key="14">
    <source>
        <dbReference type="ARBA" id="ARBA00059516"/>
    </source>
</evidence>
<sequence>MKLRKQVTVCGGAIFCVAVFSLYLMLDRVQHDPARRQNGGNFPRSQISVLQNRIEQLEQLLEENHQIISHIKDSVMELTDTGAVSPSGHLPFRSANGSWVLPFDRRPTYLAIKSQDCQFASVSRDQTDVQMLDVYSLLKFDNPDGGVWKQGFDITYEANEWDNEPLQVFVIPHSHNDPGWIKTFDKYFTDQTQHILNNMVVKLAEDPRRKFIWSEISYLSKWWETAEPQKQEAMRKLILEGQLEIVTGGWVMTDEANAHYFAMIDQLIEGHQWLERNIGVTPRSGWAVDPFGHSATMPYLLKKSNLTSMLIQRIHYSIKKHFSSTRNLEFMWRQAWDTGSSTDIFCHMMPFYSYDVPHTCGPDPKICCQFDFKRLPGGRINCPWKVPPKPIVEANVAERAQLLLDQYRKKSKLYRSKVLLVPLGDDFRYDKSLEWDQQYINYQKLFDYMNSHPELHVQAQFGTLTDYFNALYKTTGVAAGSRPADFPVLSGDFFAYADREDHYWTGYYTSRPFYKSLDRVIESHLRGAEILYSLAVATARHEGMEGRYPVTDYSLLVDARRAVGLFQHHDAITGTAKENVVIDYGNKLLRSLIGLKRVIINAAHFLVMKNRDFYRFYQTEQERLCLVKVLVNTVRVRVLTEDGQTLPVQLSAQWGSATQMSATFMARLPPLGLAVFHLYDSADSPMTLRSDTLLRLSSRSVTARASDPLPVHSQLADPQSFYISSQFLTLGFSGSTGLLESIKRKDDSKEVKVQIQFMVYGTSPSKDKSGAYLFLPDGKPKPYNQKEPPVVRVVEGPLFSEVVAHYQHFEQTIRIHNVPGVDGLSIDISTMVDIRDQSNKELSMRLSTDIKSDDIFYTDLNGFQIQPRRFYQKLPVQGNFYPISSQAYIQDSRHRLTLHTAQALGVTSFESGQLEVIMDRRLMQDDNRGLGQGLKDNKRTENRFRLLLERRSFGNKGTDGSTNSFPSIVSHMTSAILNHEVLPLPVVPKRRGIPPLKTFAPLMSKFPCDFHLLNLRSIQNKVRRHGLTPSPYTALLLHRLALDCSIEAQNLGFNFLLFKNLDLQLLQPVSLTLMYSSTPLANHSTISLDPMEISAFKLKLR</sequence>
<evidence type="ECO:0000256" key="4">
    <source>
        <dbReference type="ARBA" id="ARBA00022692"/>
    </source>
</evidence>
<keyword evidence="8" id="KW-0735">Signal-anchor</keyword>
<dbReference type="Gene3D" id="3.20.110.10">
    <property type="entry name" value="Glycoside hydrolase 38, N terminal domain"/>
    <property type="match status" value="1"/>
</dbReference>
<dbReference type="GO" id="GO:0046872">
    <property type="term" value="F:metal ion binding"/>
    <property type="evidence" value="ECO:0007669"/>
    <property type="project" value="UniProtKB-KW"/>
</dbReference>
<dbReference type="PANTHER" id="PTHR11607:SF57">
    <property type="entry name" value="ALPHA-MANNOSIDASE 2X"/>
    <property type="match status" value="1"/>
</dbReference>
<evidence type="ECO:0000256" key="11">
    <source>
        <dbReference type="ARBA" id="ARBA00023136"/>
    </source>
</evidence>
<reference evidence="19" key="2">
    <citation type="submission" date="2025-09" db="UniProtKB">
        <authorList>
            <consortium name="Ensembl"/>
        </authorList>
    </citation>
    <scope>IDENTIFICATION</scope>
</reference>
<evidence type="ECO:0000256" key="7">
    <source>
        <dbReference type="ARBA" id="ARBA00022833"/>
    </source>
</evidence>
<comment type="subcellular location">
    <subcellularLocation>
        <location evidence="1">Golgi apparatus membrane</location>
        <topology evidence="1">Single-pass type II membrane protein</topology>
    </subcellularLocation>
</comment>
<evidence type="ECO:0000256" key="16">
    <source>
        <dbReference type="RuleBase" id="RU361199"/>
    </source>
</evidence>
<proteinExistence type="inferred from homology"/>
<evidence type="ECO:0000256" key="12">
    <source>
        <dbReference type="ARBA" id="ARBA00023157"/>
    </source>
</evidence>
<evidence type="ECO:0000259" key="18">
    <source>
        <dbReference type="SMART" id="SM00872"/>
    </source>
</evidence>
<evidence type="ECO:0000256" key="10">
    <source>
        <dbReference type="ARBA" id="ARBA00023034"/>
    </source>
</evidence>
<evidence type="ECO:0000256" key="3">
    <source>
        <dbReference type="ARBA" id="ARBA00009792"/>
    </source>
</evidence>
<dbReference type="FunFam" id="1.20.1270.50:FF:000001">
    <property type="entry name" value="Alpha-mannosidase"/>
    <property type="match status" value="1"/>
</dbReference>
<dbReference type="InterPro" id="IPR011330">
    <property type="entry name" value="Glyco_hydro/deAcase_b/a-brl"/>
</dbReference>
<keyword evidence="4 17" id="KW-0812">Transmembrane</keyword>
<evidence type="ECO:0000256" key="1">
    <source>
        <dbReference type="ARBA" id="ARBA00004323"/>
    </source>
</evidence>
<keyword evidence="13 16" id="KW-0326">Glycosidase</keyword>
<dbReference type="SUPFAM" id="SSF74650">
    <property type="entry name" value="Galactose mutarotase-like"/>
    <property type="match status" value="1"/>
</dbReference>
<dbReference type="GO" id="GO:0000139">
    <property type="term" value="C:Golgi membrane"/>
    <property type="evidence" value="ECO:0007669"/>
    <property type="project" value="UniProtKB-SubCell"/>
</dbReference>
<dbReference type="Proteomes" id="UP000694383">
    <property type="component" value="Unplaced"/>
</dbReference>
<comment type="pathway">
    <text evidence="2">Protein modification; protein glycosylation.</text>
</comment>
<keyword evidence="12" id="KW-1015">Disulfide bond</keyword>
<dbReference type="SUPFAM" id="SSF88688">
    <property type="entry name" value="Families 57/38 glycoside transferase middle domain"/>
    <property type="match status" value="1"/>
</dbReference>
<dbReference type="InterPro" id="IPR015341">
    <property type="entry name" value="Glyco_hydro_38_cen"/>
</dbReference>
<evidence type="ECO:0000256" key="6">
    <source>
        <dbReference type="ARBA" id="ARBA00022801"/>
    </source>
</evidence>
<dbReference type="Gene3D" id="2.60.40.1180">
    <property type="entry name" value="Golgi alpha-mannosidase II"/>
    <property type="match status" value="1"/>
</dbReference>
<evidence type="ECO:0000313" key="19">
    <source>
        <dbReference type="Ensembl" id="ENSOSIP00000019454.1"/>
    </source>
</evidence>
<keyword evidence="11 17" id="KW-0472">Membrane</keyword>
<keyword evidence="10" id="KW-0333">Golgi apparatus</keyword>
<name>A0A8C7XY47_9TELE</name>
<dbReference type="FunFam" id="3.20.110.10:FF:000003">
    <property type="entry name" value="Alpha-mannosidase"/>
    <property type="match status" value="1"/>
</dbReference>
<feature type="transmembrane region" description="Helical" evidence="17">
    <location>
        <begin position="7"/>
        <end position="26"/>
    </location>
</feature>
<dbReference type="GO" id="GO:0006013">
    <property type="term" value="P:mannose metabolic process"/>
    <property type="evidence" value="ECO:0007669"/>
    <property type="project" value="InterPro"/>
</dbReference>
<keyword evidence="7 16" id="KW-0862">Zinc</keyword>
<dbReference type="InterPro" id="IPR011682">
    <property type="entry name" value="Glyco_hydro_38_C"/>
</dbReference>
<dbReference type="EC" id="3.2.1.-" evidence="16"/>
<dbReference type="Pfam" id="PF01074">
    <property type="entry name" value="Glyco_hydro_38N"/>
    <property type="match status" value="1"/>
</dbReference>
<dbReference type="PANTHER" id="PTHR11607">
    <property type="entry name" value="ALPHA-MANNOSIDASE"/>
    <property type="match status" value="1"/>
</dbReference>
<dbReference type="GO" id="GO:0030246">
    <property type="term" value="F:carbohydrate binding"/>
    <property type="evidence" value="ECO:0007669"/>
    <property type="project" value="InterPro"/>
</dbReference>
<comment type="cofactor">
    <cofactor evidence="16">
        <name>Zn(2+)</name>
        <dbReference type="ChEBI" id="CHEBI:29105"/>
    </cofactor>
    <text evidence="16">Binds 1 zinc ion per subunit.</text>
</comment>
<organism evidence="19 20">
    <name type="scientific">Oryzias sinensis</name>
    <name type="common">Chinese medaka</name>
    <dbReference type="NCBI Taxonomy" id="183150"/>
    <lineage>
        <taxon>Eukaryota</taxon>
        <taxon>Metazoa</taxon>
        <taxon>Chordata</taxon>
        <taxon>Craniata</taxon>
        <taxon>Vertebrata</taxon>
        <taxon>Euteleostomi</taxon>
        <taxon>Actinopterygii</taxon>
        <taxon>Neopterygii</taxon>
        <taxon>Teleostei</taxon>
        <taxon>Neoteleostei</taxon>
        <taxon>Acanthomorphata</taxon>
        <taxon>Ovalentaria</taxon>
        <taxon>Atherinomorphae</taxon>
        <taxon>Beloniformes</taxon>
        <taxon>Adrianichthyidae</taxon>
        <taxon>Oryziinae</taxon>
        <taxon>Oryzias</taxon>
    </lineage>
</organism>
<evidence type="ECO:0000256" key="9">
    <source>
        <dbReference type="ARBA" id="ARBA00022989"/>
    </source>
</evidence>
<dbReference type="FunFam" id="2.70.98.30:FF:000002">
    <property type="entry name" value="Alpha-mannosidase"/>
    <property type="match status" value="1"/>
</dbReference>
<evidence type="ECO:0000256" key="8">
    <source>
        <dbReference type="ARBA" id="ARBA00022968"/>
    </source>
</evidence>
<evidence type="ECO:0000256" key="5">
    <source>
        <dbReference type="ARBA" id="ARBA00022723"/>
    </source>
</evidence>
<evidence type="ECO:0000256" key="2">
    <source>
        <dbReference type="ARBA" id="ARBA00004922"/>
    </source>
</evidence>